<feature type="transmembrane region" description="Helical" evidence="1">
    <location>
        <begin position="102"/>
        <end position="121"/>
    </location>
</feature>
<feature type="transmembrane region" description="Helical" evidence="1">
    <location>
        <begin position="133"/>
        <end position="162"/>
    </location>
</feature>
<name>A0A183UM58_TOXCA</name>
<protein>
    <submittedName>
        <fullName evidence="4">Transmembrane protein</fullName>
    </submittedName>
</protein>
<sequence length="236" mass="26884">MARPTFRENRFFWELIVAFTFIVAAAVFQTFHFFNNAWLTQGGPAIQYQRGLGDDCVKSDHFADEGIKCSEWGATSTFILNGKDVSAENVTEPSAGLRMARVLMILGILLYLVVIFALFVVCIKKRDLKTQTVLCAASLLLILLNLLIIMLVFVASFFPFITNKGQLSFNHIDYRLQCSLGSAYYFFLLSNVLLWLGCVSHFDSWRDVYASLQDIRLSSHTEMHAMDERRPSFLHI</sequence>
<evidence type="ECO:0000256" key="1">
    <source>
        <dbReference type="SAM" id="Phobius"/>
    </source>
</evidence>
<keyword evidence="1" id="KW-1133">Transmembrane helix</keyword>
<dbReference type="EMBL" id="UYWY01020215">
    <property type="protein sequence ID" value="VDM40899.1"/>
    <property type="molecule type" value="Genomic_DNA"/>
</dbReference>
<evidence type="ECO:0000313" key="2">
    <source>
        <dbReference type="EMBL" id="VDM40899.1"/>
    </source>
</evidence>
<feature type="transmembrane region" description="Helical" evidence="1">
    <location>
        <begin position="12"/>
        <end position="34"/>
    </location>
</feature>
<keyword evidence="1" id="KW-0812">Transmembrane</keyword>
<accession>A0A183UM58</accession>
<dbReference type="AlphaFoldDB" id="A0A183UM58"/>
<organism evidence="3 4">
    <name type="scientific">Toxocara canis</name>
    <name type="common">Canine roundworm</name>
    <dbReference type="NCBI Taxonomy" id="6265"/>
    <lineage>
        <taxon>Eukaryota</taxon>
        <taxon>Metazoa</taxon>
        <taxon>Ecdysozoa</taxon>
        <taxon>Nematoda</taxon>
        <taxon>Chromadorea</taxon>
        <taxon>Rhabditida</taxon>
        <taxon>Spirurina</taxon>
        <taxon>Ascaridomorpha</taxon>
        <taxon>Ascaridoidea</taxon>
        <taxon>Toxocaridae</taxon>
        <taxon>Toxocara</taxon>
    </lineage>
</organism>
<keyword evidence="3" id="KW-1185">Reference proteome</keyword>
<feature type="transmembrane region" description="Helical" evidence="1">
    <location>
        <begin position="182"/>
        <end position="202"/>
    </location>
</feature>
<proteinExistence type="predicted"/>
<reference evidence="4" key="1">
    <citation type="submission" date="2016-06" db="UniProtKB">
        <authorList>
            <consortium name="WormBaseParasite"/>
        </authorList>
    </citation>
    <scope>IDENTIFICATION</scope>
</reference>
<dbReference type="Proteomes" id="UP000050794">
    <property type="component" value="Unassembled WGS sequence"/>
</dbReference>
<reference evidence="2 3" key="2">
    <citation type="submission" date="2018-11" db="EMBL/GenBank/DDBJ databases">
        <authorList>
            <consortium name="Pathogen Informatics"/>
        </authorList>
    </citation>
    <scope>NUCLEOTIDE SEQUENCE [LARGE SCALE GENOMIC DNA]</scope>
</reference>
<dbReference type="Gene3D" id="1.20.140.150">
    <property type="match status" value="1"/>
</dbReference>
<evidence type="ECO:0000313" key="3">
    <source>
        <dbReference type="Proteomes" id="UP000050794"/>
    </source>
</evidence>
<keyword evidence="1" id="KW-0472">Membrane</keyword>
<dbReference type="WBParaSite" id="TCNE_0000957801-mRNA-1">
    <property type="protein sequence ID" value="TCNE_0000957801-mRNA-1"/>
    <property type="gene ID" value="TCNE_0000957801"/>
</dbReference>
<gene>
    <name evidence="2" type="ORF">TCNE_LOCUS9578</name>
</gene>
<evidence type="ECO:0000313" key="4">
    <source>
        <dbReference type="WBParaSite" id="TCNE_0000957801-mRNA-1"/>
    </source>
</evidence>